<proteinExistence type="predicted"/>
<sequence>MLGNQLEILLEEFMDREFHTALEIAKTLDVSEKTTRNRIKDLSDRLKGFGATIESRPKNGYRLKILDEAKFAKYLHFEYEEKDKIPVTSSERVLYILAFLLNRDDYIKLEELCDFLYISRNTLTADLKKVEYIMNIYHLLLERKSNYGILVIGKEIDKRICLANSLVKRSGIMLKDYKKQQEQQKIGDIILEVINKYKMRISEISLESLIIHTYIALGRIRRNFSIEISREKIEKLVGEEAMMASKDISVLLEERMQVVLGEDETAYLALHLGAKLSSNSFKKYGTNVVISGEIDELVLCMIDTVYKGFKIDFRDNLELRMSLNQHMVPFNIRMQYAIPLKNPLIQEIKKEYAFAYTIAATACTVLNEYYKTNIVEDEIGYFAMLFALALEKKDKKIEKKNILVVCASGKGTTQLFIYKYKQAFGKYINNIYECTAYELESFPFDEKDIHYVFTTVPINCKVPIPVFEVNLFLEHKDIATYSELFEMGSNEFLHKYYKKSLFLTNIEANTKEEVIRFMCEHTSNYYDIPSNFYDVVMKREELGQTDFGNLVAIPHPYQVITKESFVTVGILKEPIWWGHNDVQVVFLIAISVEEDADIERFYQLTTKLLFDGSDMEYLIANPEFEVLMNLLSKKTQAEV</sequence>
<dbReference type="InterPro" id="IPR036388">
    <property type="entry name" value="WH-like_DNA-bd_sf"/>
</dbReference>
<dbReference type="SUPFAM" id="SSF46785">
    <property type="entry name" value="Winged helix' DNA-binding domain"/>
    <property type="match status" value="1"/>
</dbReference>
<dbReference type="Gene3D" id="1.10.10.10">
    <property type="entry name" value="Winged helix-like DNA-binding domain superfamily/Winged helix DNA-binding domain"/>
    <property type="match status" value="2"/>
</dbReference>
<organism evidence="9 10">
    <name type="scientific">Candidatus Galacturonatibacter soehngenii</name>
    <dbReference type="NCBI Taxonomy" id="2307010"/>
    <lineage>
        <taxon>Bacteria</taxon>
        <taxon>Bacillati</taxon>
        <taxon>Bacillota</taxon>
        <taxon>Clostridia</taxon>
        <taxon>Lachnospirales</taxon>
        <taxon>Lachnospiraceae</taxon>
        <taxon>Candidatus Galacturonatibacter</taxon>
    </lineage>
</organism>
<feature type="domain" description="PRD" evidence="8">
    <location>
        <begin position="177"/>
        <end position="282"/>
    </location>
</feature>
<evidence type="ECO:0000256" key="4">
    <source>
        <dbReference type="ARBA" id="ARBA00023159"/>
    </source>
</evidence>
<dbReference type="SUPFAM" id="SSF63520">
    <property type="entry name" value="PTS-regulatory domain, PRD"/>
    <property type="match status" value="2"/>
</dbReference>
<dbReference type="PROSITE" id="PS51099">
    <property type="entry name" value="PTS_EIIB_TYPE_2"/>
    <property type="match status" value="1"/>
</dbReference>
<dbReference type="Pfam" id="PF00874">
    <property type="entry name" value="PRD"/>
    <property type="match status" value="2"/>
</dbReference>
<keyword evidence="5" id="KW-0804">Transcription</keyword>
<dbReference type="Gene3D" id="1.10.1790.10">
    <property type="entry name" value="PRD domain"/>
    <property type="match status" value="2"/>
</dbReference>
<evidence type="ECO:0000313" key="9">
    <source>
        <dbReference type="EMBL" id="KAB1438283.1"/>
    </source>
</evidence>
<feature type="domain" description="PRD" evidence="8">
    <location>
        <begin position="289"/>
        <end position="396"/>
    </location>
</feature>
<dbReference type="InterPro" id="IPR016152">
    <property type="entry name" value="PTrfase/Anion_transptr"/>
</dbReference>
<evidence type="ECO:0000313" key="10">
    <source>
        <dbReference type="Proteomes" id="UP000461768"/>
    </source>
</evidence>
<dbReference type="Gene3D" id="3.40.930.10">
    <property type="entry name" value="Mannitol-specific EII, Chain A"/>
    <property type="match status" value="1"/>
</dbReference>
<dbReference type="GO" id="GO:0008982">
    <property type="term" value="F:protein-N(PI)-phosphohistidine-sugar phosphotransferase activity"/>
    <property type="evidence" value="ECO:0007669"/>
    <property type="project" value="InterPro"/>
</dbReference>
<dbReference type="InterPro" id="IPR011608">
    <property type="entry name" value="PRD"/>
</dbReference>
<keyword evidence="1" id="KW-0808">Transferase</keyword>
<evidence type="ECO:0000256" key="3">
    <source>
        <dbReference type="ARBA" id="ARBA00023015"/>
    </source>
</evidence>
<dbReference type="RefSeq" id="WP_151145455.1">
    <property type="nucleotide sequence ID" value="NZ_WAGX01000005.1"/>
</dbReference>
<dbReference type="InterPro" id="IPR050661">
    <property type="entry name" value="BglG_antiterminators"/>
</dbReference>
<dbReference type="InterPro" id="IPR007737">
    <property type="entry name" value="Mga_HTH"/>
</dbReference>
<keyword evidence="4" id="KW-0010">Activator</keyword>
<evidence type="ECO:0000256" key="1">
    <source>
        <dbReference type="ARBA" id="ARBA00022679"/>
    </source>
</evidence>
<dbReference type="InterPro" id="IPR002178">
    <property type="entry name" value="PTS_EIIA_type-2_dom"/>
</dbReference>
<dbReference type="Pfam" id="PF08279">
    <property type="entry name" value="HTH_11"/>
    <property type="match status" value="1"/>
</dbReference>
<dbReference type="CDD" id="cd00211">
    <property type="entry name" value="PTS_IIA_fru"/>
    <property type="match status" value="1"/>
</dbReference>
<dbReference type="Pfam" id="PF00359">
    <property type="entry name" value="PTS_EIIA_2"/>
    <property type="match status" value="1"/>
</dbReference>
<reference evidence="9 10" key="2">
    <citation type="submission" date="2020-02" db="EMBL/GenBank/DDBJ databases">
        <title>Candidatus Galacturonibacter soehngenii shows hetero-acetogenic catabolism of galacturonic acid but lacks a canonical carbon monoxide dehydrogenase/acetyl-CoA synthase complex.</title>
        <authorList>
            <person name="Diender M."/>
            <person name="Stouten G.R."/>
            <person name="Petersen J.F."/>
            <person name="Nielsen P.H."/>
            <person name="Dueholm M.S."/>
            <person name="Pronk J.T."/>
            <person name="Van Loosdrecht M.C.M."/>
        </authorList>
    </citation>
    <scope>NUCLEOTIDE SEQUENCE [LARGE SCALE GENOMIC DNA]</scope>
    <source>
        <strain evidence="9">GalUA</strain>
    </source>
</reference>
<keyword evidence="10" id="KW-1185">Reference proteome</keyword>
<dbReference type="Pfam" id="PF05043">
    <property type="entry name" value="Mga"/>
    <property type="match status" value="1"/>
</dbReference>
<dbReference type="PROSITE" id="PS51094">
    <property type="entry name" value="PTS_EIIA_TYPE_2"/>
    <property type="match status" value="1"/>
</dbReference>
<dbReference type="InterPro" id="IPR013011">
    <property type="entry name" value="PTS_EIIB_2"/>
</dbReference>
<evidence type="ECO:0000259" key="7">
    <source>
        <dbReference type="PROSITE" id="PS51099"/>
    </source>
</evidence>
<accession>A0A7V7QKZ1</accession>
<feature type="domain" description="PTS EIIB type-2" evidence="7">
    <location>
        <begin position="400"/>
        <end position="493"/>
    </location>
</feature>
<dbReference type="EMBL" id="WAGX01000005">
    <property type="protein sequence ID" value="KAB1438283.1"/>
    <property type="molecule type" value="Genomic_DNA"/>
</dbReference>
<dbReference type="SUPFAM" id="SSF52794">
    <property type="entry name" value="PTS system IIB component-like"/>
    <property type="match status" value="1"/>
</dbReference>
<dbReference type="PROSITE" id="PS51372">
    <property type="entry name" value="PRD_2"/>
    <property type="match status" value="2"/>
</dbReference>
<dbReference type="GO" id="GO:0006355">
    <property type="term" value="P:regulation of DNA-templated transcription"/>
    <property type="evidence" value="ECO:0007669"/>
    <property type="project" value="InterPro"/>
</dbReference>
<dbReference type="OrthoDB" id="3175596at2"/>
<feature type="domain" description="PTS EIIA type-2" evidence="6">
    <location>
        <begin position="495"/>
        <end position="634"/>
    </location>
</feature>
<evidence type="ECO:0000259" key="6">
    <source>
        <dbReference type="PROSITE" id="PS51094"/>
    </source>
</evidence>
<dbReference type="PANTHER" id="PTHR30185">
    <property type="entry name" value="CRYPTIC BETA-GLUCOSIDE BGL OPERON ANTITERMINATOR"/>
    <property type="match status" value="1"/>
</dbReference>
<dbReference type="InterPro" id="IPR036095">
    <property type="entry name" value="PTS_EIIB-like_sf"/>
</dbReference>
<evidence type="ECO:0000256" key="5">
    <source>
        <dbReference type="ARBA" id="ARBA00023163"/>
    </source>
</evidence>
<evidence type="ECO:0000259" key="8">
    <source>
        <dbReference type="PROSITE" id="PS51372"/>
    </source>
</evidence>
<dbReference type="InterPro" id="IPR036390">
    <property type="entry name" value="WH_DNA-bd_sf"/>
</dbReference>
<name>A0A7V7QKZ1_9FIRM</name>
<gene>
    <name evidence="9" type="ORF">F7O84_12080</name>
</gene>
<protein>
    <submittedName>
        <fullName evidence="9">PRD domain-containing protein</fullName>
    </submittedName>
</protein>
<comment type="caution">
    <text evidence="9">The sequence shown here is derived from an EMBL/GenBank/DDBJ whole genome shotgun (WGS) entry which is preliminary data.</text>
</comment>
<dbReference type="InterPro" id="IPR036634">
    <property type="entry name" value="PRD_sf"/>
</dbReference>
<dbReference type="GO" id="GO:0009401">
    <property type="term" value="P:phosphoenolpyruvate-dependent sugar phosphotransferase system"/>
    <property type="evidence" value="ECO:0007669"/>
    <property type="project" value="InterPro"/>
</dbReference>
<dbReference type="AlphaFoldDB" id="A0A7V7QKZ1"/>
<evidence type="ECO:0000256" key="2">
    <source>
        <dbReference type="ARBA" id="ARBA00022737"/>
    </source>
</evidence>
<dbReference type="PANTHER" id="PTHR30185:SF13">
    <property type="entry name" value="LICABCH OPERON REGULATOR-RELATED"/>
    <property type="match status" value="1"/>
</dbReference>
<reference evidence="9 10" key="1">
    <citation type="submission" date="2019-09" db="EMBL/GenBank/DDBJ databases">
        <authorList>
            <person name="Valk L.C."/>
        </authorList>
    </citation>
    <scope>NUCLEOTIDE SEQUENCE [LARGE SCALE GENOMIC DNA]</scope>
    <source>
        <strain evidence="9">GalUA</strain>
    </source>
</reference>
<dbReference type="Proteomes" id="UP000461768">
    <property type="component" value="Unassembled WGS sequence"/>
</dbReference>
<keyword evidence="3" id="KW-0805">Transcription regulation</keyword>
<dbReference type="Gene3D" id="3.40.50.2300">
    <property type="match status" value="1"/>
</dbReference>
<dbReference type="InterPro" id="IPR013196">
    <property type="entry name" value="HTH_11"/>
</dbReference>
<keyword evidence="2" id="KW-0677">Repeat</keyword>
<dbReference type="SUPFAM" id="SSF55804">
    <property type="entry name" value="Phoshotransferase/anion transport protein"/>
    <property type="match status" value="1"/>
</dbReference>